<organism evidence="1 2">
    <name type="scientific">Neotamlana sargassicola</name>
    <dbReference type="NCBI Taxonomy" id="2883125"/>
    <lineage>
        <taxon>Bacteria</taxon>
        <taxon>Pseudomonadati</taxon>
        <taxon>Bacteroidota</taxon>
        <taxon>Flavobacteriia</taxon>
        <taxon>Flavobacteriales</taxon>
        <taxon>Flavobacteriaceae</taxon>
        <taxon>Neotamlana</taxon>
    </lineage>
</organism>
<dbReference type="Proteomes" id="UP001139286">
    <property type="component" value="Unassembled WGS sequence"/>
</dbReference>
<gene>
    <name evidence="1" type="ORF">LG651_05475</name>
</gene>
<evidence type="ECO:0000313" key="2">
    <source>
        <dbReference type="Proteomes" id="UP001139286"/>
    </source>
</evidence>
<name>A0A9X1I4L3_9FLAO</name>
<dbReference type="EMBL" id="JAJAPX010000002">
    <property type="protein sequence ID" value="MCB4807692.1"/>
    <property type="molecule type" value="Genomic_DNA"/>
</dbReference>
<keyword evidence="2" id="KW-1185">Reference proteome</keyword>
<dbReference type="RefSeq" id="WP_226695145.1">
    <property type="nucleotide sequence ID" value="NZ_JAJAPX010000002.1"/>
</dbReference>
<proteinExistence type="predicted"/>
<evidence type="ECO:0000313" key="1">
    <source>
        <dbReference type="EMBL" id="MCB4807692.1"/>
    </source>
</evidence>
<comment type="caution">
    <text evidence="1">The sequence shown here is derived from an EMBL/GenBank/DDBJ whole genome shotgun (WGS) entry which is preliminary data.</text>
</comment>
<reference evidence="1" key="1">
    <citation type="submission" date="2021-10" db="EMBL/GenBank/DDBJ databases">
        <title>Tamlana sargassums sp. nov., and Tamlana laminarinivorans sp. nov., two new bacteria isolated from the brown alga.</title>
        <authorList>
            <person name="Li J."/>
        </authorList>
    </citation>
    <scope>NUCLEOTIDE SEQUENCE</scope>
    <source>
        <strain evidence="1">62-3</strain>
    </source>
</reference>
<protein>
    <submittedName>
        <fullName evidence="1">Uncharacterized protein</fullName>
    </submittedName>
</protein>
<dbReference type="AlphaFoldDB" id="A0A9X1I4L3"/>
<accession>A0A9X1I4L3</accession>
<sequence>MKYFTLIVLIGLGIYFLSKLKPEPKVMAFKKSMTIKGCMVPDDLVVNSAKHKGCCNIKGRAYYIANQKH</sequence>